<dbReference type="Proteomes" id="UP000549765">
    <property type="component" value="Unassembled WGS sequence"/>
</dbReference>
<feature type="binding site" evidence="13">
    <location>
        <position position="280"/>
    </location>
    <ligand>
        <name>substrate</name>
    </ligand>
</feature>
<dbReference type="InterPro" id="IPR004794">
    <property type="entry name" value="Eubact_RibD"/>
</dbReference>
<feature type="binding site" evidence="13">
    <location>
        <position position="197"/>
    </location>
    <ligand>
        <name>NADP(+)</name>
        <dbReference type="ChEBI" id="CHEBI:58349"/>
    </ligand>
</feature>
<evidence type="ECO:0000256" key="1">
    <source>
        <dbReference type="ARBA" id="ARBA00002151"/>
    </source>
</evidence>
<keyword evidence="7 11" id="KW-0560">Oxidoreductase</keyword>
<accession>A0A7X6S3W2</accession>
<evidence type="ECO:0000259" key="15">
    <source>
        <dbReference type="PROSITE" id="PS51747"/>
    </source>
</evidence>
<evidence type="ECO:0000256" key="3">
    <source>
        <dbReference type="ARBA" id="ARBA00004910"/>
    </source>
</evidence>
<evidence type="ECO:0000313" key="16">
    <source>
        <dbReference type="EMBL" id="NKZ25053.1"/>
    </source>
</evidence>
<dbReference type="PANTHER" id="PTHR38011:SF7">
    <property type="entry name" value="2,5-DIAMINO-6-RIBOSYLAMINO-4(3H)-PYRIMIDINONE 5'-PHOSPHATE REDUCTASE"/>
    <property type="match status" value="1"/>
</dbReference>
<dbReference type="EC" id="3.5.4.26" evidence="11"/>
<feature type="binding site" evidence="13">
    <location>
        <begin position="282"/>
        <end position="288"/>
    </location>
    <ligand>
        <name>NADP(+)</name>
        <dbReference type="ChEBI" id="CHEBI:58349"/>
    </ligand>
</feature>
<dbReference type="Gene3D" id="3.40.430.10">
    <property type="entry name" value="Dihydrofolate Reductase, subunit A"/>
    <property type="match status" value="1"/>
</dbReference>
<feature type="binding site" evidence="14">
    <location>
        <position position="86"/>
    </location>
    <ligand>
        <name>Zn(2+)</name>
        <dbReference type="ChEBI" id="CHEBI:29105"/>
        <note>catalytic</note>
    </ligand>
</feature>
<dbReference type="NCBIfam" id="TIGR00326">
    <property type="entry name" value="eubact_ribD"/>
    <property type="match status" value="1"/>
</dbReference>
<feature type="domain" description="CMP/dCMP-type deaminase" evidence="15">
    <location>
        <begin position="1"/>
        <end position="125"/>
    </location>
</feature>
<dbReference type="InterPro" id="IPR002734">
    <property type="entry name" value="RibDG_C"/>
</dbReference>
<dbReference type="Pfam" id="PF00383">
    <property type="entry name" value="dCMP_cyt_deam_1"/>
    <property type="match status" value="1"/>
</dbReference>
<dbReference type="PANTHER" id="PTHR38011">
    <property type="entry name" value="DIHYDROFOLATE REDUCTASE FAMILY PROTEIN (AFU_ORTHOLOGUE AFUA_8G06820)"/>
    <property type="match status" value="1"/>
</dbReference>
<keyword evidence="11" id="KW-0686">Riboflavin biosynthesis</keyword>
<keyword evidence="11 16" id="KW-0378">Hydrolase</keyword>
<comment type="function">
    <text evidence="1 11">Converts 2,5-diamino-6-(ribosylamino)-4(3h)-pyrimidinone 5'-phosphate into 5-amino-6-(ribosylamino)-2,4(1h,3h)-pyrimidinedione 5'-phosphate.</text>
</comment>
<comment type="pathway">
    <text evidence="3 11">Cofactor biosynthesis; riboflavin biosynthesis; 5-amino-6-(D-ribitylamino)uracil from GTP: step 3/4.</text>
</comment>
<evidence type="ECO:0000256" key="6">
    <source>
        <dbReference type="ARBA" id="ARBA00022857"/>
    </source>
</evidence>
<name>A0A7X6S3W2_9LACO</name>
<feature type="binding site" evidence="13">
    <location>
        <position position="208"/>
    </location>
    <ligand>
        <name>substrate</name>
    </ligand>
</feature>
<organism evidence="16 17">
    <name type="scientific">Periweissella fabalis</name>
    <dbReference type="NCBI Taxonomy" id="1070421"/>
    <lineage>
        <taxon>Bacteria</taxon>
        <taxon>Bacillati</taxon>
        <taxon>Bacillota</taxon>
        <taxon>Bacilli</taxon>
        <taxon>Lactobacillales</taxon>
        <taxon>Lactobacillaceae</taxon>
        <taxon>Periweissella</taxon>
    </lineage>
</organism>
<comment type="pathway">
    <text evidence="2 11">Cofactor biosynthesis; riboflavin biosynthesis; 5-amino-6-(D-ribitylamino)uracil from GTP: step 2/4.</text>
</comment>
<evidence type="ECO:0000256" key="8">
    <source>
        <dbReference type="ARBA" id="ARBA00023268"/>
    </source>
</evidence>
<feature type="binding site" evidence="13">
    <location>
        <position position="169"/>
    </location>
    <ligand>
        <name>NADP(+)</name>
        <dbReference type="ChEBI" id="CHEBI:58349"/>
    </ligand>
</feature>
<keyword evidence="11 14" id="KW-0479">Metal-binding</keyword>
<dbReference type="CDD" id="cd01284">
    <property type="entry name" value="Riboflavin_deaminase-reductase"/>
    <property type="match status" value="1"/>
</dbReference>
<dbReference type="InterPro" id="IPR002125">
    <property type="entry name" value="CMP_dCMP_dom"/>
</dbReference>
<keyword evidence="6 11" id="KW-0521">NADP</keyword>
<protein>
    <recommendedName>
        <fullName evidence="11">Riboflavin biosynthesis protein RibD</fullName>
    </recommendedName>
    <domain>
        <recommendedName>
            <fullName evidence="11">Diaminohydroxyphosphoribosylaminopyrimidine deaminase</fullName>
            <shortName evidence="11">DRAP deaminase</shortName>
            <ecNumber evidence="11">3.5.4.26</ecNumber>
        </recommendedName>
        <alternativeName>
            <fullName evidence="11">Riboflavin-specific deaminase</fullName>
        </alternativeName>
    </domain>
    <domain>
        <recommendedName>
            <fullName evidence="11">5-amino-6-(5-phosphoribosylamino)uracil reductase</fullName>
            <ecNumber evidence="11">1.1.1.193</ecNumber>
        </recommendedName>
        <alternativeName>
            <fullName evidence="11">HTP reductase</fullName>
        </alternativeName>
    </domain>
</protein>
<feature type="binding site" evidence="14">
    <location>
        <position position="77"/>
    </location>
    <ligand>
        <name>Zn(2+)</name>
        <dbReference type="ChEBI" id="CHEBI:29105"/>
        <note>catalytic</note>
    </ligand>
</feature>
<feature type="binding site" evidence="14">
    <location>
        <position position="50"/>
    </location>
    <ligand>
        <name>Zn(2+)</name>
        <dbReference type="ChEBI" id="CHEBI:29105"/>
        <note>catalytic</note>
    </ligand>
</feature>
<feature type="binding site" evidence="13">
    <location>
        <position position="201"/>
    </location>
    <ligand>
        <name>NADP(+)</name>
        <dbReference type="ChEBI" id="CHEBI:58349"/>
    </ligand>
</feature>
<dbReference type="Pfam" id="PF01872">
    <property type="entry name" value="RibD_C"/>
    <property type="match status" value="1"/>
</dbReference>
<dbReference type="EMBL" id="JAAXPN010000017">
    <property type="protein sequence ID" value="NKZ25053.1"/>
    <property type="molecule type" value="Genomic_DNA"/>
</dbReference>
<dbReference type="InterPro" id="IPR050765">
    <property type="entry name" value="Riboflavin_Biosynth_HTPR"/>
</dbReference>
<dbReference type="Gene3D" id="3.40.140.10">
    <property type="entry name" value="Cytidine Deaminase, domain 2"/>
    <property type="match status" value="1"/>
</dbReference>
<evidence type="ECO:0000256" key="10">
    <source>
        <dbReference type="ARBA" id="ARBA00049886"/>
    </source>
</evidence>
<proteinExistence type="inferred from homology"/>
<dbReference type="EC" id="1.1.1.193" evidence="11"/>
<dbReference type="PIRSF" id="PIRSF006769">
    <property type="entry name" value="RibD"/>
    <property type="match status" value="1"/>
</dbReference>
<gene>
    <name evidence="16" type="primary">ribD</name>
    <name evidence="16" type="ORF">HF964_09690</name>
</gene>
<comment type="similarity">
    <text evidence="4 11">In the N-terminal section; belongs to the cytidine and deoxycytidylate deaminase family.</text>
</comment>
<dbReference type="InterPro" id="IPR024072">
    <property type="entry name" value="DHFR-like_dom_sf"/>
</dbReference>
<evidence type="ECO:0000256" key="4">
    <source>
        <dbReference type="ARBA" id="ARBA00005259"/>
    </source>
</evidence>
<dbReference type="SUPFAM" id="SSF53927">
    <property type="entry name" value="Cytidine deaminase-like"/>
    <property type="match status" value="1"/>
</dbReference>
<dbReference type="GO" id="GO:0009231">
    <property type="term" value="P:riboflavin biosynthetic process"/>
    <property type="evidence" value="ECO:0007669"/>
    <property type="project" value="UniProtKB-UniPathway"/>
</dbReference>
<sequence>MKDHEYMELAVAMAQKAEWHSWKNPRVGAVIVKGSTILAVGYHQQYGDIHAEIAAYQQVPDKQQLIGATLYVTLEPCAHTGKQPSCATQMSTWGLKRVVVGQIDPNPLVTNQGVKRLRAAGIQVDIWPLPVSETINPAFHYFYKYQLPYVTVKVAQSLNGKISGVIGESTKITSAMVDEDSHTLRAYQQAIIIGSTTALVDQPNLTVRHVSTQHQPLRVIIDRRGRLKNTSEATRKNTLIITENPEFAKQAAHIEYLDVVTPHKVLQLLGQRGIQATLVEGGSELQAAFITDNAYQEIIIYQAMTVLPKTGLSSFGTTKSLNTLGIISNVNVIDNTLKITLKGVQE</sequence>
<comment type="catalytic activity">
    <reaction evidence="10 11">
        <text>2,5-diamino-6-hydroxy-4-(5-phosphoribosylamino)-pyrimidine + H2O + H(+) = 5-amino-6-(5-phospho-D-ribosylamino)uracil + NH4(+)</text>
        <dbReference type="Rhea" id="RHEA:21868"/>
        <dbReference type="ChEBI" id="CHEBI:15377"/>
        <dbReference type="ChEBI" id="CHEBI:15378"/>
        <dbReference type="ChEBI" id="CHEBI:28938"/>
        <dbReference type="ChEBI" id="CHEBI:58453"/>
        <dbReference type="ChEBI" id="CHEBI:58614"/>
        <dbReference type="EC" id="3.5.4.26"/>
    </reaction>
</comment>
<evidence type="ECO:0000256" key="2">
    <source>
        <dbReference type="ARBA" id="ARBA00004882"/>
    </source>
</evidence>
<evidence type="ECO:0000256" key="7">
    <source>
        <dbReference type="ARBA" id="ARBA00023002"/>
    </source>
</evidence>
<dbReference type="InterPro" id="IPR016193">
    <property type="entry name" value="Cytidine_deaminase-like"/>
</dbReference>
<keyword evidence="11 14" id="KW-0862">Zinc</keyword>
<reference evidence="16 17" key="1">
    <citation type="submission" date="2020-04" db="EMBL/GenBank/DDBJ databases">
        <title>MicrobeNet Type strains.</title>
        <authorList>
            <person name="Nicholson A.C."/>
        </authorList>
    </citation>
    <scope>NUCLEOTIDE SEQUENCE [LARGE SCALE GENOMIC DNA]</scope>
    <source>
        <strain evidence="16 17">CCUG 61472</strain>
    </source>
</reference>
<feature type="active site" description="Proton donor" evidence="12">
    <location>
        <position position="52"/>
    </location>
</feature>
<evidence type="ECO:0000256" key="13">
    <source>
        <dbReference type="PIRSR" id="PIRSR006769-2"/>
    </source>
</evidence>
<keyword evidence="17" id="KW-1185">Reference proteome</keyword>
<dbReference type="RefSeq" id="WP_168722843.1">
    <property type="nucleotide sequence ID" value="NZ_JAAXPN010000017.1"/>
</dbReference>
<evidence type="ECO:0000256" key="14">
    <source>
        <dbReference type="PIRSR" id="PIRSR006769-3"/>
    </source>
</evidence>
<evidence type="ECO:0000256" key="12">
    <source>
        <dbReference type="PIRSR" id="PIRSR006769-1"/>
    </source>
</evidence>
<dbReference type="SUPFAM" id="SSF53597">
    <property type="entry name" value="Dihydrofolate reductase-like"/>
    <property type="match status" value="1"/>
</dbReference>
<keyword evidence="8" id="KW-0511">Multifunctional enzyme</keyword>
<evidence type="ECO:0000256" key="11">
    <source>
        <dbReference type="PIRNR" id="PIRNR006769"/>
    </source>
</evidence>
<dbReference type="GO" id="GO:0008835">
    <property type="term" value="F:diaminohydroxyphosphoribosylaminopyrimidine deaminase activity"/>
    <property type="evidence" value="ECO:0007669"/>
    <property type="project" value="UniProtKB-EC"/>
</dbReference>
<dbReference type="AlphaFoldDB" id="A0A7X6S3W2"/>
<feature type="binding site" evidence="13">
    <location>
        <position position="205"/>
    </location>
    <ligand>
        <name>substrate</name>
    </ligand>
</feature>
<evidence type="ECO:0000256" key="5">
    <source>
        <dbReference type="ARBA" id="ARBA00007417"/>
    </source>
</evidence>
<feature type="binding site" evidence="13">
    <location>
        <position position="155"/>
    </location>
    <ligand>
        <name>NADP(+)</name>
        <dbReference type="ChEBI" id="CHEBI:58349"/>
    </ligand>
</feature>
<feature type="binding site" evidence="13">
    <location>
        <position position="185"/>
    </location>
    <ligand>
        <name>substrate</name>
    </ligand>
</feature>
<evidence type="ECO:0000256" key="9">
    <source>
        <dbReference type="ARBA" id="ARBA00049861"/>
    </source>
</evidence>
<comment type="similarity">
    <text evidence="5 11">In the C-terminal section; belongs to the HTP reductase family.</text>
</comment>
<comment type="caution">
    <text evidence="16">The sequence shown here is derived from an EMBL/GenBank/DDBJ whole genome shotgun (WGS) entry which is preliminary data.</text>
</comment>
<dbReference type="GO" id="GO:0046872">
    <property type="term" value="F:metal ion binding"/>
    <property type="evidence" value="ECO:0007669"/>
    <property type="project" value="UniProtKB-KW"/>
</dbReference>
<evidence type="ECO:0000313" key="17">
    <source>
        <dbReference type="Proteomes" id="UP000549765"/>
    </source>
</evidence>
<dbReference type="PROSITE" id="PS51747">
    <property type="entry name" value="CYT_DCMP_DEAMINASES_2"/>
    <property type="match status" value="1"/>
</dbReference>
<comment type="catalytic activity">
    <reaction evidence="9 11">
        <text>5-amino-6-(5-phospho-D-ribitylamino)uracil + NADP(+) = 5-amino-6-(5-phospho-D-ribosylamino)uracil + NADPH + H(+)</text>
        <dbReference type="Rhea" id="RHEA:17845"/>
        <dbReference type="ChEBI" id="CHEBI:15378"/>
        <dbReference type="ChEBI" id="CHEBI:57783"/>
        <dbReference type="ChEBI" id="CHEBI:58349"/>
        <dbReference type="ChEBI" id="CHEBI:58421"/>
        <dbReference type="ChEBI" id="CHEBI:58453"/>
        <dbReference type="EC" id="1.1.1.193"/>
    </reaction>
</comment>
<dbReference type="UniPathway" id="UPA00275">
    <property type="reaction ID" value="UER00401"/>
</dbReference>
<comment type="cofactor">
    <cofactor evidence="11 14">
        <name>Zn(2+)</name>
        <dbReference type="ChEBI" id="CHEBI:29105"/>
    </cofactor>
    <text evidence="11 14">Binds 1 zinc ion.</text>
</comment>
<dbReference type="GO" id="GO:0008703">
    <property type="term" value="F:5-amino-6-(5-phosphoribosylamino)uracil reductase activity"/>
    <property type="evidence" value="ECO:0007669"/>
    <property type="project" value="UniProtKB-EC"/>
</dbReference>